<dbReference type="CDD" id="cd16035">
    <property type="entry name" value="sulfatase_like"/>
    <property type="match status" value="1"/>
</dbReference>
<dbReference type="GO" id="GO:0004065">
    <property type="term" value="F:arylsulfatase activity"/>
    <property type="evidence" value="ECO:0007669"/>
    <property type="project" value="TreeGrafter"/>
</dbReference>
<dbReference type="GO" id="GO:0016740">
    <property type="term" value="F:transferase activity"/>
    <property type="evidence" value="ECO:0007669"/>
    <property type="project" value="UniProtKB-KW"/>
</dbReference>
<evidence type="ECO:0000256" key="1">
    <source>
        <dbReference type="ARBA" id="ARBA00008779"/>
    </source>
</evidence>
<evidence type="ECO:0000313" key="4">
    <source>
        <dbReference type="EMBL" id="QHT61037.1"/>
    </source>
</evidence>
<evidence type="ECO:0000259" key="3">
    <source>
        <dbReference type="Pfam" id="PF00884"/>
    </source>
</evidence>
<accession>A0A6C0FWD9</accession>
<keyword evidence="4" id="KW-0808">Transferase</keyword>
<dbReference type="AlphaFoldDB" id="A0A6C0FWD9"/>
<reference evidence="4 5" key="1">
    <citation type="submission" date="2020-01" db="EMBL/GenBank/DDBJ databases">
        <title>Paenibacillus sp. nov., isolated from tomato rhizosphere.</title>
        <authorList>
            <person name="Weon H.-Y."/>
            <person name="Lee S.A."/>
        </authorList>
    </citation>
    <scope>NUCLEOTIDE SEQUENCE [LARGE SCALE GENOMIC DNA]</scope>
    <source>
        <strain evidence="4 5">12200R-189</strain>
    </source>
</reference>
<name>A0A6C0FWD9_9BACL</name>
<dbReference type="InterPro" id="IPR017850">
    <property type="entry name" value="Alkaline_phosphatase_core_sf"/>
</dbReference>
<dbReference type="InterPro" id="IPR050738">
    <property type="entry name" value="Sulfatase"/>
</dbReference>
<organism evidence="4 5">
    <name type="scientific">Paenibacillus lycopersici</name>
    <dbReference type="NCBI Taxonomy" id="2704462"/>
    <lineage>
        <taxon>Bacteria</taxon>
        <taxon>Bacillati</taxon>
        <taxon>Bacillota</taxon>
        <taxon>Bacilli</taxon>
        <taxon>Bacillales</taxon>
        <taxon>Paenibacillaceae</taxon>
        <taxon>Paenibacillus</taxon>
    </lineage>
</organism>
<keyword evidence="2 4" id="KW-0378">Hydrolase</keyword>
<dbReference type="Proteomes" id="UP000476064">
    <property type="component" value="Chromosome"/>
</dbReference>
<protein>
    <submittedName>
        <fullName evidence="4">Sulfatase-like hydrolase/transferase</fullName>
    </submittedName>
</protein>
<dbReference type="InterPro" id="IPR000917">
    <property type="entry name" value="Sulfatase_N"/>
</dbReference>
<dbReference type="RefSeq" id="WP_162357476.1">
    <property type="nucleotide sequence ID" value="NZ_CP048209.1"/>
</dbReference>
<dbReference type="PANTHER" id="PTHR42693">
    <property type="entry name" value="ARYLSULFATASE FAMILY MEMBER"/>
    <property type="match status" value="1"/>
</dbReference>
<evidence type="ECO:0000313" key="5">
    <source>
        <dbReference type="Proteomes" id="UP000476064"/>
    </source>
</evidence>
<gene>
    <name evidence="4" type="ORF">GXP70_14470</name>
</gene>
<dbReference type="EMBL" id="CP048209">
    <property type="protein sequence ID" value="QHT61037.1"/>
    <property type="molecule type" value="Genomic_DNA"/>
</dbReference>
<dbReference type="KEGG" id="plyc:GXP70_14470"/>
<keyword evidence="5" id="KW-1185">Reference proteome</keyword>
<feature type="domain" description="Sulfatase N-terminal" evidence="3">
    <location>
        <begin position="5"/>
        <end position="388"/>
    </location>
</feature>
<comment type="similarity">
    <text evidence="1">Belongs to the sulfatase family.</text>
</comment>
<dbReference type="Pfam" id="PF00884">
    <property type="entry name" value="Sulfatase"/>
    <property type="match status" value="1"/>
</dbReference>
<sequence length="590" mass="66542">MRAKPNFLLIVVDEERYPPVYENAELNAWRIANLPARERLRANAAELRRHYIGSAACCPSRATMFTGHYPSLHGVTQTNGIAKEVFDSDMFWLPPNTVPTMGNYFREAGYQTYYKGKWHISYEDILVPGTHDDLTSYDPATGVPDPQRQQLYLAADPLHAFGFSSWIGPEPHGRNPRNSASSAASGLSGRDIVYGSETVRLIEALDREQSADSGARPWLVVASFVNPHDITLYGSLTAHLPHRFHFQVDPMPEVPPPPTIGERLHTKPDCQASYRDTYPRAIQPILNEPFYRKLYYQLQKNVDRQIARVLDALDRSSFHDDTIVIFTSDHGDLLGAHGRLHQKMYCAYEEVLRVPFLVRNKRLFPNGRSVSALTSHVDLLPTMLGLANADVPGIQRRLQSRFSEVRPFVGRDLTSVLLGRQNGGEAHCPAPEEPVYFMTDDDITRGQHQRNPLGRAYASVVQPNHIETVIADLPGPPGQPSRQWKYSRYFDHARFWSEPGVRDVRMQLVESSPSSGQPGCAACQVEHKTVPVPEQFELYDLTGDPLERRNLAHPSWATPQSEAVRAHMARLLAEQRSRKRLNPRPSPSAK</sequence>
<evidence type="ECO:0000256" key="2">
    <source>
        <dbReference type="ARBA" id="ARBA00022801"/>
    </source>
</evidence>
<proteinExistence type="inferred from homology"/>
<dbReference type="PANTHER" id="PTHR42693:SF53">
    <property type="entry name" value="ENDO-4-O-SULFATASE"/>
    <property type="match status" value="1"/>
</dbReference>
<dbReference type="SUPFAM" id="SSF53649">
    <property type="entry name" value="Alkaline phosphatase-like"/>
    <property type="match status" value="1"/>
</dbReference>
<dbReference type="Gene3D" id="3.40.720.10">
    <property type="entry name" value="Alkaline Phosphatase, subunit A"/>
    <property type="match status" value="1"/>
</dbReference>